<dbReference type="PROSITE" id="PS01081">
    <property type="entry name" value="HTH_TETR_1"/>
    <property type="match status" value="1"/>
</dbReference>
<dbReference type="SUPFAM" id="SSF46689">
    <property type="entry name" value="Homeodomain-like"/>
    <property type="match status" value="1"/>
</dbReference>
<comment type="caution">
    <text evidence="4">The sequence shown here is derived from an EMBL/GenBank/DDBJ whole genome shotgun (WGS) entry which is preliminary data.</text>
</comment>
<accession>M0M5N2</accession>
<proteinExistence type="predicted"/>
<reference evidence="4 5" key="1">
    <citation type="journal article" date="2014" name="PLoS Genet.">
        <title>Phylogenetically driven sequencing of extremely halophilic archaea reveals strategies for static and dynamic osmo-response.</title>
        <authorList>
            <person name="Becker E.A."/>
            <person name="Seitzer P.M."/>
            <person name="Tritt A."/>
            <person name="Larsen D."/>
            <person name="Krusor M."/>
            <person name="Yao A.I."/>
            <person name="Wu D."/>
            <person name="Madern D."/>
            <person name="Eisen J.A."/>
            <person name="Darling A.E."/>
            <person name="Facciotti M.T."/>
        </authorList>
    </citation>
    <scope>NUCLEOTIDE SEQUENCE [LARGE SCALE GENOMIC DNA]</scope>
    <source>
        <strain evidence="4 5">DSM 1307</strain>
    </source>
</reference>
<evidence type="ECO:0000256" key="2">
    <source>
        <dbReference type="PROSITE-ProRule" id="PRU00335"/>
    </source>
</evidence>
<evidence type="ECO:0000313" key="4">
    <source>
        <dbReference type="EMBL" id="EMA40713.1"/>
    </source>
</evidence>
<dbReference type="eggNOG" id="arCOG02648">
    <property type="taxonomic scope" value="Archaea"/>
</dbReference>
<evidence type="ECO:0000259" key="3">
    <source>
        <dbReference type="PROSITE" id="PS50977"/>
    </source>
</evidence>
<dbReference type="AlphaFoldDB" id="M0M5N2"/>
<dbReference type="PATRIC" id="fig|931277.6.peg.2465"/>
<gene>
    <name evidence="4" type="ORF">C448_12596</name>
</gene>
<dbReference type="EMBL" id="AOMC01000148">
    <property type="protein sequence ID" value="EMA40713.1"/>
    <property type="molecule type" value="Genomic_DNA"/>
</dbReference>
<dbReference type="PROSITE" id="PS50977">
    <property type="entry name" value="HTH_TETR_2"/>
    <property type="match status" value="1"/>
</dbReference>
<dbReference type="STRING" id="931277.C448_12596"/>
<dbReference type="PANTHER" id="PTHR43479">
    <property type="entry name" value="ACREF/ENVCD OPERON REPRESSOR-RELATED"/>
    <property type="match status" value="1"/>
</dbReference>
<dbReference type="InterPro" id="IPR050624">
    <property type="entry name" value="HTH-type_Tx_Regulator"/>
</dbReference>
<evidence type="ECO:0000313" key="5">
    <source>
        <dbReference type="Proteomes" id="UP000011568"/>
    </source>
</evidence>
<protein>
    <submittedName>
        <fullName evidence="4">Transcriptional regulator</fullName>
    </submittedName>
</protein>
<feature type="DNA-binding region" description="H-T-H motif" evidence="2">
    <location>
        <begin position="42"/>
        <end position="61"/>
    </location>
</feature>
<sequence length="221" mass="25274">MYSQIGEGSMRGFSDDERDRIREELIETGRELLLTYGPKKTTVADITDPVGIAKPTFYQFFDAKSDLYIVILERELQEYMETTRSELEGVTDPQEALKRLFWCYAEFAEGNEFIQQTVIRGNYQDMIGSTSSEQFDNLVRIEMAEFIPLIEDIQSRSDSPLSEMDPLTVLGIMGTSVGLLVLHKDEYEQYEGQLEGIEEGYYHQMQDTLITTLARGLTVEG</sequence>
<feature type="domain" description="HTH tetR-type" evidence="3">
    <location>
        <begin position="19"/>
        <end position="79"/>
    </location>
</feature>
<name>M0M5N2_HALMO</name>
<dbReference type="Pfam" id="PF00440">
    <property type="entry name" value="TetR_N"/>
    <property type="match status" value="1"/>
</dbReference>
<dbReference type="InterPro" id="IPR001647">
    <property type="entry name" value="HTH_TetR"/>
</dbReference>
<dbReference type="GO" id="GO:0003677">
    <property type="term" value="F:DNA binding"/>
    <property type="evidence" value="ECO:0007669"/>
    <property type="project" value="UniProtKB-UniRule"/>
</dbReference>
<dbReference type="Gene3D" id="1.10.357.10">
    <property type="entry name" value="Tetracycline Repressor, domain 2"/>
    <property type="match status" value="1"/>
</dbReference>
<dbReference type="InterPro" id="IPR023772">
    <property type="entry name" value="DNA-bd_HTH_TetR-type_CS"/>
</dbReference>
<keyword evidence="5" id="KW-1185">Reference proteome</keyword>
<keyword evidence="1 2" id="KW-0238">DNA-binding</keyword>
<dbReference type="Proteomes" id="UP000011568">
    <property type="component" value="Unassembled WGS sequence"/>
</dbReference>
<organism evidence="4 5">
    <name type="scientific">Halococcus morrhuae DSM 1307</name>
    <dbReference type="NCBI Taxonomy" id="931277"/>
    <lineage>
        <taxon>Archaea</taxon>
        <taxon>Methanobacteriati</taxon>
        <taxon>Methanobacteriota</taxon>
        <taxon>Stenosarchaea group</taxon>
        <taxon>Halobacteria</taxon>
        <taxon>Halobacteriales</taxon>
        <taxon>Halococcaceae</taxon>
        <taxon>Halococcus</taxon>
    </lineage>
</organism>
<dbReference type="PANTHER" id="PTHR43479:SF11">
    <property type="entry name" value="ACREF_ENVCD OPERON REPRESSOR-RELATED"/>
    <property type="match status" value="1"/>
</dbReference>
<evidence type="ECO:0000256" key="1">
    <source>
        <dbReference type="ARBA" id="ARBA00023125"/>
    </source>
</evidence>
<dbReference type="InterPro" id="IPR009057">
    <property type="entry name" value="Homeodomain-like_sf"/>
</dbReference>